<organism evidence="9 10">
    <name type="scientific">Candidatus Taylorbacteria bacterium RIFCSPHIGHO2_02_49_25</name>
    <dbReference type="NCBI Taxonomy" id="1802305"/>
    <lineage>
        <taxon>Bacteria</taxon>
        <taxon>Candidatus Tayloriibacteriota</taxon>
    </lineage>
</organism>
<evidence type="ECO:0000256" key="2">
    <source>
        <dbReference type="ARBA" id="ARBA00022475"/>
    </source>
</evidence>
<keyword evidence="5 6" id="KW-0472">Membrane</keyword>
<feature type="domain" description="ComEC/Rec2-related protein" evidence="7">
    <location>
        <begin position="234"/>
        <end position="499"/>
    </location>
</feature>
<feature type="transmembrane region" description="Helical" evidence="6">
    <location>
        <begin position="415"/>
        <end position="440"/>
    </location>
</feature>
<keyword evidence="3 6" id="KW-0812">Transmembrane</keyword>
<dbReference type="Pfam" id="PF13567">
    <property type="entry name" value="DUF4131"/>
    <property type="match status" value="1"/>
</dbReference>
<evidence type="ECO:0000256" key="1">
    <source>
        <dbReference type="ARBA" id="ARBA00004651"/>
    </source>
</evidence>
<dbReference type="PANTHER" id="PTHR30619:SF1">
    <property type="entry name" value="RECOMBINATION PROTEIN 2"/>
    <property type="match status" value="1"/>
</dbReference>
<evidence type="ECO:0000313" key="10">
    <source>
        <dbReference type="Proteomes" id="UP000176493"/>
    </source>
</evidence>
<comment type="caution">
    <text evidence="9">The sequence shown here is derived from an EMBL/GenBank/DDBJ whole genome shotgun (WGS) entry which is preliminary data.</text>
</comment>
<protein>
    <recommendedName>
        <fullName evidence="11">ComEC/Rec2-related protein domain-containing protein</fullName>
    </recommendedName>
</protein>
<gene>
    <name evidence="9" type="ORF">A2W52_02055</name>
</gene>
<dbReference type="EMBL" id="MHRJ01000005">
    <property type="protein sequence ID" value="OHA23491.1"/>
    <property type="molecule type" value="Genomic_DNA"/>
</dbReference>
<feature type="transmembrane region" description="Helical" evidence="6">
    <location>
        <begin position="32"/>
        <end position="50"/>
    </location>
</feature>
<comment type="subcellular location">
    <subcellularLocation>
        <location evidence="1">Cell membrane</location>
        <topology evidence="1">Multi-pass membrane protein</topology>
    </subcellularLocation>
</comment>
<dbReference type="InterPro" id="IPR052159">
    <property type="entry name" value="Competence_DNA_uptake"/>
</dbReference>
<dbReference type="Proteomes" id="UP000176493">
    <property type="component" value="Unassembled WGS sequence"/>
</dbReference>
<reference evidence="9 10" key="1">
    <citation type="journal article" date="2016" name="Nat. Commun.">
        <title>Thousands of microbial genomes shed light on interconnected biogeochemical processes in an aquifer system.</title>
        <authorList>
            <person name="Anantharaman K."/>
            <person name="Brown C.T."/>
            <person name="Hug L.A."/>
            <person name="Sharon I."/>
            <person name="Castelle C.J."/>
            <person name="Probst A.J."/>
            <person name="Thomas B.C."/>
            <person name="Singh A."/>
            <person name="Wilkins M.J."/>
            <person name="Karaoz U."/>
            <person name="Brodie E.L."/>
            <person name="Williams K.H."/>
            <person name="Hubbard S.S."/>
            <person name="Banfield J.F."/>
        </authorList>
    </citation>
    <scope>NUCLEOTIDE SEQUENCE [LARGE SCALE GENOMIC DNA]</scope>
</reference>
<dbReference type="InterPro" id="IPR004477">
    <property type="entry name" value="ComEC_N"/>
</dbReference>
<evidence type="ECO:0000256" key="5">
    <source>
        <dbReference type="ARBA" id="ARBA00023136"/>
    </source>
</evidence>
<evidence type="ECO:0000256" key="6">
    <source>
        <dbReference type="SAM" id="Phobius"/>
    </source>
</evidence>
<evidence type="ECO:0000256" key="4">
    <source>
        <dbReference type="ARBA" id="ARBA00022989"/>
    </source>
</evidence>
<feature type="transmembrane region" description="Helical" evidence="6">
    <location>
        <begin position="293"/>
        <end position="319"/>
    </location>
</feature>
<feature type="transmembrane region" description="Helical" evidence="6">
    <location>
        <begin position="252"/>
        <end position="273"/>
    </location>
</feature>
<keyword evidence="2" id="KW-1003">Cell membrane</keyword>
<accession>A0A1G2MKF4</accession>
<dbReference type="Pfam" id="PF03772">
    <property type="entry name" value="Competence"/>
    <property type="match status" value="1"/>
</dbReference>
<dbReference type="PANTHER" id="PTHR30619">
    <property type="entry name" value="DNA INTERNALIZATION/COMPETENCE PROTEIN COMEC/REC2"/>
    <property type="match status" value="1"/>
</dbReference>
<evidence type="ECO:0000313" key="9">
    <source>
        <dbReference type="EMBL" id="OHA23491.1"/>
    </source>
</evidence>
<keyword evidence="4 6" id="KW-1133">Transmembrane helix</keyword>
<dbReference type="NCBIfam" id="TIGR00360">
    <property type="entry name" value="ComEC_N-term"/>
    <property type="match status" value="1"/>
</dbReference>
<dbReference type="AlphaFoldDB" id="A0A1G2MKF4"/>
<evidence type="ECO:0000259" key="7">
    <source>
        <dbReference type="Pfam" id="PF03772"/>
    </source>
</evidence>
<feature type="transmembrane region" description="Helical" evidence="6">
    <location>
        <begin position="70"/>
        <end position="89"/>
    </location>
</feature>
<evidence type="ECO:0000256" key="3">
    <source>
        <dbReference type="ARBA" id="ARBA00022692"/>
    </source>
</evidence>
<feature type="domain" description="DUF4131" evidence="8">
    <location>
        <begin position="34"/>
        <end position="193"/>
    </location>
</feature>
<evidence type="ECO:0000259" key="8">
    <source>
        <dbReference type="Pfam" id="PF13567"/>
    </source>
</evidence>
<dbReference type="GO" id="GO:0005886">
    <property type="term" value="C:plasma membrane"/>
    <property type="evidence" value="ECO:0007669"/>
    <property type="project" value="UniProtKB-SubCell"/>
</dbReference>
<feature type="transmembrane region" description="Helical" evidence="6">
    <location>
        <begin position="478"/>
        <end position="497"/>
    </location>
</feature>
<sequence length="509" mass="56199">MEQTVADKIFYLAAAGFTAGVFTHSFLREAKAFFFFLLLLAGALLLRSFLERTAGTGEAPTSGARGGGTGALLVVFILSASLGLWRYSFSLKQGGLEQYARQDIVLRGIIADEPDVRETNTRLILMARKERAEGKVLLIAGKEPQFEYGDEVQVEGKLLRPQNFTDKETLREVDYVSHLDARGIAYEMFRPKITLLERGKGNPVVLQLLAFKKAFTQNIGTLLPEPHASLLGGLIVGAKQSLGKELLDDFRIVGVIHIVVLSGYNITIIGVFIEWLLSRLRKNMRLLLAAATMILFAIMVGASATVIRATVMALLVLLARGAGRVYDVTRALLLAGVIMLLHNPRILVFDTSFQLSFLATVGLIYVSPLIEPKTQWVSSRWHLRDIVVATIATQIFVLPFLLYKTGILSLVSLPVNLLILTAVPATMLFGFLAGLTGFLASALAAPFAFLSFALLAYELMVVEWFSKLSFSAVTIRHFPLWLVVFWYGVYAALLVVWRKKKQSTVRESP</sequence>
<evidence type="ECO:0008006" key="11">
    <source>
        <dbReference type="Google" id="ProtNLM"/>
    </source>
</evidence>
<name>A0A1G2MKF4_9BACT</name>
<feature type="transmembrane region" description="Helical" evidence="6">
    <location>
        <begin position="447"/>
        <end position="466"/>
    </location>
</feature>
<dbReference type="InterPro" id="IPR025405">
    <property type="entry name" value="DUF4131"/>
</dbReference>
<feature type="transmembrane region" description="Helical" evidence="6">
    <location>
        <begin position="353"/>
        <end position="370"/>
    </location>
</feature>
<proteinExistence type="predicted"/>
<feature type="transmembrane region" description="Helical" evidence="6">
    <location>
        <begin position="382"/>
        <end position="403"/>
    </location>
</feature>